<organism evidence="2">
    <name type="scientific">Schistosoma haematobium</name>
    <name type="common">Blood fluke</name>
    <dbReference type="NCBI Taxonomy" id="6185"/>
    <lineage>
        <taxon>Eukaryota</taxon>
        <taxon>Metazoa</taxon>
        <taxon>Spiralia</taxon>
        <taxon>Lophotrochozoa</taxon>
        <taxon>Platyhelminthes</taxon>
        <taxon>Trematoda</taxon>
        <taxon>Digenea</taxon>
        <taxon>Strigeidida</taxon>
        <taxon>Schistosomatoidea</taxon>
        <taxon>Schistosomatidae</taxon>
        <taxon>Schistosoma</taxon>
    </lineage>
</organism>
<reference evidence="2" key="1">
    <citation type="journal article" date="2012" name="Nat. Genet.">
        <title>Whole-genome sequence of Schistosoma haematobium.</title>
        <authorList>
            <person name="Young N.D."/>
            <person name="Jex A.R."/>
            <person name="Li B."/>
            <person name="Liu S."/>
            <person name="Yang L."/>
            <person name="Xiong Z."/>
            <person name="Li Y."/>
            <person name="Cantacessi C."/>
            <person name="Hall R.S."/>
            <person name="Xu X."/>
            <person name="Chen F."/>
            <person name="Wu X."/>
            <person name="Zerlotini A."/>
            <person name="Oliveira G."/>
            <person name="Hofmann A."/>
            <person name="Zhang G."/>
            <person name="Fang X."/>
            <person name="Kang Y."/>
            <person name="Campbell B.E."/>
            <person name="Loukas A."/>
            <person name="Ranganathan S."/>
            <person name="Rollinson D."/>
            <person name="Rinaldi G."/>
            <person name="Brindley P.J."/>
            <person name="Yang H."/>
            <person name="Wang J."/>
            <person name="Wang J."/>
            <person name="Gasser R.B."/>
        </authorList>
    </citation>
    <scope>NUCLEOTIDE SEQUENCE [LARGE SCALE GENOMIC DNA]</scope>
</reference>
<name>A0A094ZT97_SCHHA</name>
<dbReference type="Proteomes" id="UP000471633">
    <property type="component" value="Unassembled WGS sequence"/>
</dbReference>
<dbReference type="CTD" id="24592114"/>
<evidence type="ECO:0000313" key="3">
    <source>
        <dbReference type="Proteomes" id="UP000471633"/>
    </source>
</evidence>
<dbReference type="EMBL" id="KL250761">
    <property type="protein sequence ID" value="KGB36304.1"/>
    <property type="molecule type" value="Genomic_DNA"/>
</dbReference>
<feature type="non-terminal residue" evidence="2">
    <location>
        <position position="111"/>
    </location>
</feature>
<dbReference type="EMBL" id="AMPZ03000003">
    <property type="protein sequence ID" value="KAH9587797.1"/>
    <property type="molecule type" value="Genomic_DNA"/>
</dbReference>
<protein>
    <submittedName>
        <fullName evidence="2">Uncharacterized protein</fullName>
    </submittedName>
</protein>
<reference evidence="1" key="4">
    <citation type="journal article" date="2022" name="PLoS Pathog.">
        <title>Chromosome-level genome of Schistosoma haematobium underpins genome-wide explorations of molecular variation.</title>
        <authorList>
            <person name="Stroehlein A.J."/>
            <person name="Korhonen P.K."/>
            <person name="Lee V.V."/>
            <person name="Ralph S.A."/>
            <person name="Mentink-Kane M."/>
            <person name="You H."/>
            <person name="McManus D.P."/>
            <person name="Tchuente L.T."/>
            <person name="Stothard J.R."/>
            <person name="Kaur P."/>
            <person name="Dudchenko O."/>
            <person name="Aiden E.L."/>
            <person name="Yang B."/>
            <person name="Yang H."/>
            <person name="Emery A.M."/>
            <person name="Webster B.L."/>
            <person name="Brindley P.J."/>
            <person name="Rollinson D."/>
            <person name="Chang B.C.H."/>
            <person name="Gasser R.B."/>
            <person name="Young N.D."/>
        </authorList>
    </citation>
    <scope>NUCLEOTIDE SEQUENCE</scope>
</reference>
<reference evidence="1" key="2">
    <citation type="journal article" date="2019" name="Gigascience">
        <title>High-quality Schistosoma haematobium genome achieved by single-molecule and long-range sequencing.</title>
        <authorList>
            <person name="Stroehlein A.J."/>
            <person name="Korhonen P.K."/>
            <person name="Chong T.M."/>
            <person name="Lim Y.L."/>
            <person name="Chan K.G."/>
            <person name="Webster B."/>
            <person name="Rollinson D."/>
            <person name="Brindley P.J."/>
            <person name="Gasser R.B."/>
            <person name="Young N.D."/>
        </authorList>
    </citation>
    <scope>NUCLEOTIDE SEQUENCE</scope>
</reference>
<dbReference type="AlphaFoldDB" id="A0A094ZT97"/>
<accession>A0A094ZT97</accession>
<dbReference type="KEGG" id="shx:MS3_00005395"/>
<keyword evidence="3" id="KW-1185">Reference proteome</keyword>
<dbReference type="RefSeq" id="XP_012796068.1">
    <property type="nucleotide sequence ID" value="XM_012940614.3"/>
</dbReference>
<reference evidence="1" key="3">
    <citation type="submission" date="2021-06" db="EMBL/GenBank/DDBJ databases">
        <title>Chromosome-level genome assembly for S. haematobium.</title>
        <authorList>
            <person name="Stroehlein A.J."/>
        </authorList>
    </citation>
    <scope>NUCLEOTIDE SEQUENCE</scope>
</reference>
<sequence length="111" mass="12967">MLRVSGLSLVCRRSYGLWGFIYPRESPAVRLFYKTLSLLGIPVGILTVYIALKNEHHHEEEMKEKETFVRVFPREIRKLHWGDGKTYFTDHISKLINYTPRATSTFPKPAD</sequence>
<dbReference type="GeneID" id="24592114"/>
<evidence type="ECO:0000313" key="2">
    <source>
        <dbReference type="EMBL" id="KGB36304.1"/>
    </source>
</evidence>
<gene>
    <name evidence="1" type="ORF">MS3_00005395</name>
    <name evidence="2" type="ORF">MS3_04596</name>
</gene>
<dbReference type="OrthoDB" id="6226508at2759"/>
<proteinExistence type="predicted"/>
<evidence type="ECO:0000313" key="1">
    <source>
        <dbReference type="EMBL" id="KAH9587797.1"/>
    </source>
</evidence>